<organism evidence="2 3">
    <name type="scientific">Micromonospora sonneratiae</name>
    <dbReference type="NCBI Taxonomy" id="1184706"/>
    <lineage>
        <taxon>Bacteria</taxon>
        <taxon>Bacillati</taxon>
        <taxon>Actinomycetota</taxon>
        <taxon>Actinomycetes</taxon>
        <taxon>Micromonosporales</taxon>
        <taxon>Micromonosporaceae</taxon>
        <taxon>Micromonospora</taxon>
    </lineage>
</organism>
<evidence type="ECO:0008006" key="4">
    <source>
        <dbReference type="Google" id="ProtNLM"/>
    </source>
</evidence>
<dbReference type="EMBL" id="JBHTMP010000052">
    <property type="protein sequence ID" value="MFD1324603.1"/>
    <property type="molecule type" value="Genomic_DNA"/>
</dbReference>
<feature type="region of interest" description="Disordered" evidence="1">
    <location>
        <begin position="404"/>
        <end position="424"/>
    </location>
</feature>
<gene>
    <name evidence="2" type="ORF">ACFQ4H_26295</name>
</gene>
<dbReference type="Proteomes" id="UP001597260">
    <property type="component" value="Unassembled WGS sequence"/>
</dbReference>
<comment type="caution">
    <text evidence="2">The sequence shown here is derived from an EMBL/GenBank/DDBJ whole genome shotgun (WGS) entry which is preliminary data.</text>
</comment>
<evidence type="ECO:0000313" key="2">
    <source>
        <dbReference type="EMBL" id="MFD1324603.1"/>
    </source>
</evidence>
<name>A0ABW3YJB4_9ACTN</name>
<sequence length="1483" mass="159330">MTYHLAAFRLHSIGERSARFTDVTLDLTGPDGSSSHPADSVVWLRNGGGKSSLLSLFYALLLPRAIDFMGRTVKRSLTDYVDSGDTAHTVAAWHPAASDTLDGSPDRILITGVVYEWSDLRRPADADRARDRLDMTFYAFYAMPGMLDLHRLPILGAGGAPRRRAAYVAALKEHAATYPQAMDLVTTEKQHEWTAALTSRGLDPALFRTQKQMNHVEGGVEDMFRFSSAREFIDLLIDLTVAPEDAISVADRLASIASLLATKPAKTAERDFCLDSATGLDRIHVCQQEVDASAADLQQAVDEAAKLSAAFAATVAQANNQIEALAAQRDGIEKRRAAAVTEGGAAYELVYLYEERAAQIRLSTAQDQLSKAATDISGAAELIEAWEAAGHLAEKKELQDALERTRREAGEERARTAPLRREHDEHTARLRTRLCTLVDAHEATAASATGAATKARADVEAHRAAAKKAGQEAQAADKDGATATARLESLAADLRTAVRDGVLPNEQTDPAKHDAVLAEQHTTLTGILAEIQSRREQRPALRRALTGTLTTLTGEQVRLDAERTRLAEDHAAFAERAAKLVARERVQDLTEATGDAPVDLWAEADTLTRRLSDAIVDADVALVRLEAERIDDQRILDVHARTGLLPTTLDAERVQAVLAEHGVMAETGWAHLRTLLPGARLLETVTDPDLARLGVGLVIPTAQADAAATALTGGDTATTALVGVYTAQAAAAIVGSRSTRANPDEPAPVWAVLHRGLVDPAWAEGTVRQVVGRAEAYDGQQSRLTEAREADRALLGELTELLADCPAGHLDSLTSRVDDLDSTLRDVATALDKARVDLAELDEAEASDTAAEQRTQRGTSDIEKSRARLSGLIQKMEAAVEWRRDLAEAESRAEDAHSRAERLTEKANRALDHATEQSRLADIEGRTANAYRSEAAGLTFLDSEPDVPDDPAASLDVLRARRQEATRAWEVQASQSVLAERERNLAAALAAETQALAAVSAEALERAGVLLATAEGQTKPARAAALAAAREVKEEAVGRKGRASGDIAQHSATLTRIRARRTDPPKRALPVEPATAEQADNLAAEHDGIGQASIEKRATAERELRDLEGKQGEYRSRVTAFELLADGLPDPAGLGVAPFAGSDDAAKAHKQAVVQALRAAEKRASDAAVSRANAVGDLRTTGGRYPGVATPAKDRVLHDTEEVLAQHAGTLANQLRLRADMIDGELADIAKDQAIVADSLARLVSNTLDTLRKAERYSRVATKTGGWAGKQMLRISFEPPASDADLRTYVNRVVERRIADGVKPEGLPLLKDAVHEAAGTRGFTVKVLKPALDLVPTTEDITRLGKWSGGEKLTVCVALYCTIAALRAVNAGRRDRSGGVLLLDNPIGRASHGSLVGLQRAVAAAHKVQLVYTTGVKDPDAVSRFPNVIRLDNRPGRTRNRRYIVPDDTLTYEANQRLITGVRVAHDESSSGHGKHAQPETST</sequence>
<keyword evidence="3" id="KW-1185">Reference proteome</keyword>
<feature type="region of interest" description="Disordered" evidence="1">
    <location>
        <begin position="893"/>
        <end position="915"/>
    </location>
</feature>
<reference evidence="3" key="1">
    <citation type="journal article" date="2019" name="Int. J. Syst. Evol. Microbiol.">
        <title>The Global Catalogue of Microorganisms (GCM) 10K type strain sequencing project: providing services to taxonomists for standard genome sequencing and annotation.</title>
        <authorList>
            <consortium name="The Broad Institute Genomics Platform"/>
            <consortium name="The Broad Institute Genome Sequencing Center for Infectious Disease"/>
            <person name="Wu L."/>
            <person name="Ma J."/>
        </authorList>
    </citation>
    <scope>NUCLEOTIDE SEQUENCE [LARGE SCALE GENOMIC DNA]</scope>
    <source>
        <strain evidence="3">JCM 31037</strain>
    </source>
</reference>
<proteinExistence type="predicted"/>
<protein>
    <recommendedName>
        <fullName evidence="4">Chromosome segregation ATPase</fullName>
    </recommendedName>
</protein>
<feature type="region of interest" description="Disordered" evidence="1">
    <location>
        <begin position="1464"/>
        <end position="1483"/>
    </location>
</feature>
<evidence type="ECO:0000313" key="3">
    <source>
        <dbReference type="Proteomes" id="UP001597260"/>
    </source>
</evidence>
<evidence type="ECO:0000256" key="1">
    <source>
        <dbReference type="SAM" id="MobiDB-lite"/>
    </source>
</evidence>
<accession>A0ABW3YJB4</accession>
<dbReference type="RefSeq" id="WP_377575495.1">
    <property type="nucleotide sequence ID" value="NZ_JBHTMP010000052.1"/>
</dbReference>